<reference evidence="1 2" key="1">
    <citation type="journal article" date="2016" name="Genome Announc.">
        <title>Complete genome sequence of the hyperthermophilic and piezophilic archaeon Thermococcus barophilus Ch5, capable of growth at the expense of hydrogenogenesis from carbon monoxide and formate.</title>
        <authorList>
            <person name="Oger P."/>
            <person name="Sokolova T.G."/>
            <person name="Kozhevnikova D.A."/>
            <person name="Taranov E.A."/>
            <person name="Vannier P."/>
            <person name="Lee H.S."/>
            <person name="Kwon K.K."/>
            <person name="Kang S.G."/>
            <person name="Lee J.H."/>
            <person name="Bonch-Osmolovskaya E.A."/>
            <person name="Lebedinsky A.V."/>
        </authorList>
    </citation>
    <scope>NUCLEOTIDE SEQUENCE [LARGE SCALE GENOMIC DNA]</scope>
    <source>
        <strain evidence="2">Ch5</strain>
    </source>
</reference>
<sequence length="40" mass="4647">MEEISKVVTDKVENAECHNLLEGFNYAIKRNIHNSNLEIM</sequence>
<proteinExistence type="predicted"/>
<gene>
    <name evidence="1" type="ORF">TBCH5v1_2161</name>
</gene>
<dbReference type="EMBL" id="CP013050">
    <property type="protein sequence ID" value="ALM76062.1"/>
    <property type="molecule type" value="Genomic_DNA"/>
</dbReference>
<organism evidence="1 2">
    <name type="scientific">Thermococcus barophilus</name>
    <dbReference type="NCBI Taxonomy" id="55802"/>
    <lineage>
        <taxon>Archaea</taxon>
        <taxon>Methanobacteriati</taxon>
        <taxon>Methanobacteriota</taxon>
        <taxon>Thermococci</taxon>
        <taxon>Thermococcales</taxon>
        <taxon>Thermococcaceae</taxon>
        <taxon>Thermococcus</taxon>
    </lineage>
</organism>
<dbReference type="AlphaFoldDB" id="A0A0S1XE94"/>
<name>A0A0S1XE94_THEBA</name>
<protein>
    <submittedName>
        <fullName evidence="1">Uncharacterized protein</fullName>
    </submittedName>
</protein>
<evidence type="ECO:0000313" key="2">
    <source>
        <dbReference type="Proteomes" id="UP000066042"/>
    </source>
</evidence>
<dbReference type="PATRIC" id="fig|55802.8.peg.2142"/>
<accession>A0A0S1XE94</accession>
<dbReference type="Proteomes" id="UP000066042">
    <property type="component" value="Chromosome"/>
</dbReference>
<evidence type="ECO:0000313" key="1">
    <source>
        <dbReference type="EMBL" id="ALM76062.1"/>
    </source>
</evidence>